<evidence type="ECO:0000313" key="2">
    <source>
        <dbReference type="EMBL" id="RUL96774.1"/>
    </source>
</evidence>
<sequence length="93" mass="9754">MIRYAASADSRPEPPQARVVSAAKPALEMRSLTPIIDAAVTAPAAGLLPPSPESGEIGSDTRPKTPKPPRRAATKRKPKVEADDTSLQLSLDA</sequence>
<evidence type="ECO:0000256" key="1">
    <source>
        <dbReference type="SAM" id="MobiDB-lite"/>
    </source>
</evidence>
<feature type="compositionally biased region" description="Basic residues" evidence="1">
    <location>
        <begin position="64"/>
        <end position="78"/>
    </location>
</feature>
<feature type="region of interest" description="Disordered" evidence="1">
    <location>
        <begin position="1"/>
        <end position="20"/>
    </location>
</feature>
<proteinExistence type="predicted"/>
<gene>
    <name evidence="2" type="ORF">EEQ99_29035</name>
</gene>
<name>A0A3S0SEP1_9HYPH</name>
<organism evidence="2 3">
    <name type="scientific">Rhizobium anhuiense</name>
    <dbReference type="NCBI Taxonomy" id="1184720"/>
    <lineage>
        <taxon>Bacteria</taxon>
        <taxon>Pseudomonadati</taxon>
        <taxon>Pseudomonadota</taxon>
        <taxon>Alphaproteobacteria</taxon>
        <taxon>Hyphomicrobiales</taxon>
        <taxon>Rhizobiaceae</taxon>
        <taxon>Rhizobium/Agrobacterium group</taxon>
        <taxon>Rhizobium</taxon>
    </lineage>
</organism>
<accession>A0A3S0SEP1</accession>
<dbReference type="EMBL" id="RIBW01000019">
    <property type="protein sequence ID" value="RUL96774.1"/>
    <property type="molecule type" value="Genomic_DNA"/>
</dbReference>
<protein>
    <submittedName>
        <fullName evidence="2">Poly(Hydroxyalkanoate) granule-associated protein</fullName>
    </submittedName>
</protein>
<evidence type="ECO:0000313" key="3">
    <source>
        <dbReference type="Proteomes" id="UP000273611"/>
    </source>
</evidence>
<dbReference type="RefSeq" id="WP_080759943.1">
    <property type="nucleotide sequence ID" value="NZ_BMFI01000020.1"/>
</dbReference>
<dbReference type="Proteomes" id="UP000273611">
    <property type="component" value="Unassembled WGS sequence"/>
</dbReference>
<dbReference type="AlphaFoldDB" id="A0A3S0SEP1"/>
<feature type="region of interest" description="Disordered" evidence="1">
    <location>
        <begin position="43"/>
        <end position="93"/>
    </location>
</feature>
<comment type="caution">
    <text evidence="2">The sequence shown here is derived from an EMBL/GenBank/DDBJ whole genome shotgun (WGS) entry which is preliminary data.</text>
</comment>
<reference evidence="2 3" key="1">
    <citation type="journal article" date="2015" name="Int. J. Syst. Evol. Microbiol.">
        <title>Rhizobium anhuiense sp. nov., isolated from effective nodules of Vicia faba and Pisum sativum.</title>
        <authorList>
            <person name="Zhang Y.J."/>
            <person name="Zheng W.T."/>
            <person name="Everall I."/>
            <person name="Young J.P."/>
            <person name="Zhang X.X."/>
            <person name="Tian C.F."/>
            <person name="Sui X.H."/>
            <person name="Wang E.T."/>
            <person name="Chen W.X."/>
        </authorList>
    </citation>
    <scope>NUCLEOTIDE SEQUENCE [LARGE SCALE GENOMIC DNA]</scope>
    <source>
        <strain evidence="2 3">CCBAU 23252</strain>
    </source>
</reference>